<comment type="caution">
    <text evidence="11">The sequence shown here is derived from an EMBL/GenBank/DDBJ whole genome shotgun (WGS) entry which is preliminary data.</text>
</comment>
<comment type="catalytic activity">
    <reaction evidence="1 8">
        <text>Exonucleolytic cleavage in the 3'- to 5'-direction to yield nucleoside 5'-phosphates.</text>
        <dbReference type="EC" id="3.1.13.1"/>
    </reaction>
</comment>
<accession>A0A9D1HPN7</accession>
<evidence type="ECO:0000256" key="8">
    <source>
        <dbReference type="HAMAP-Rule" id="MF_01895"/>
    </source>
</evidence>
<dbReference type="InterPro" id="IPR011129">
    <property type="entry name" value="CSD"/>
</dbReference>
<dbReference type="GO" id="GO:0003723">
    <property type="term" value="F:RNA binding"/>
    <property type="evidence" value="ECO:0007669"/>
    <property type="project" value="UniProtKB-UniRule"/>
</dbReference>
<evidence type="ECO:0000256" key="3">
    <source>
        <dbReference type="ARBA" id="ARBA00022490"/>
    </source>
</evidence>
<organism evidence="11 12">
    <name type="scientific">Candidatus Fimiplasma intestinipullorum</name>
    <dbReference type="NCBI Taxonomy" id="2840825"/>
    <lineage>
        <taxon>Bacteria</taxon>
        <taxon>Bacillati</taxon>
        <taxon>Bacillota</taxon>
        <taxon>Clostridia</taxon>
        <taxon>Eubacteriales</taxon>
        <taxon>Candidatus Fimiplasma</taxon>
    </lineage>
</organism>
<name>A0A9D1HPN7_9FIRM</name>
<dbReference type="PANTHER" id="PTHR23355:SF9">
    <property type="entry name" value="DIS3-LIKE EXONUCLEASE 2"/>
    <property type="match status" value="1"/>
</dbReference>
<dbReference type="GO" id="GO:0005829">
    <property type="term" value="C:cytosol"/>
    <property type="evidence" value="ECO:0007669"/>
    <property type="project" value="TreeGrafter"/>
</dbReference>
<keyword evidence="5 8" id="KW-0378">Hydrolase</keyword>
<dbReference type="InterPro" id="IPR022966">
    <property type="entry name" value="RNase_II/R_CS"/>
</dbReference>
<evidence type="ECO:0000256" key="7">
    <source>
        <dbReference type="ARBA" id="ARBA00022884"/>
    </source>
</evidence>
<sequence length="747" mass="85923">MKEEILALLGSDSYHPMDLHELQAYFHKEKDIAFMKLLVEMEENHEVIRSSSNKYHLPDRLGLVKGYVQMNKKGFAFIRLEDDSEEVFVSREHMHHAMQDDLVMVRIIRRRPEENPEGEIIAILDHGLKKAVGEFVKSRKKCFVRCDDPKYPSKIFIDDAHTLGAMPGHKVVVEIQSYEPNISGEIVKIIGHKNDPGVDILSVVERYDVDIEFSEEIYREIEAIPESVLPEERKGRRDFRDWQIITIDGDDAKDLDDAISLTRSADGIYHLGVHIADVSHYVRENTPLDKEAVARGTSIYLVDRVIPMLPHKLSNGICSLNEGVDRLTLSCLMDVNAQGEVINHEIVASVIRSQKRMTYRHVNEILAGNEKRRIQYSELVELLERMQELAHILSRKRKARGAIDFDTKEAKIIVNDKSQAVDIAVRERGEGERLIEDFMLLANETVAEHFKWMDLPYIYRIHEKPQLKKLQRLALLLGPLGYHLHGSLSHIHPRELASLVDESKGQPEHTLIATTMLRCMQKAKYSPECLGHFGLADEYYTHFTSPIRRYPDLLGHRLIHTYLIDGDMSSKTQAKYAEILPDLAEQCSLREVVAVDLEREVEDVKKAEYMSAHIGEEFDGYISSITRFGFFVELANTVDGLVHLSELKDDYYYFDEVNTTLIGERTGKVFHLCDPIRVRVTGANKDEGTVDFTIVKTKKEKGKKKSKAKTSQRNERAIRRVDQRLKKAKAKTSSFEPFMKKKNKRRR</sequence>
<evidence type="ECO:0000256" key="1">
    <source>
        <dbReference type="ARBA" id="ARBA00001849"/>
    </source>
</evidence>
<dbReference type="Pfam" id="PF00773">
    <property type="entry name" value="RNB"/>
    <property type="match status" value="1"/>
</dbReference>
<evidence type="ECO:0000313" key="11">
    <source>
        <dbReference type="EMBL" id="HIU13627.1"/>
    </source>
</evidence>
<keyword evidence="6 8" id="KW-0269">Exonuclease</keyword>
<dbReference type="InterPro" id="IPR003029">
    <property type="entry name" value="S1_domain"/>
</dbReference>
<dbReference type="HAMAP" id="MF_01895">
    <property type="entry name" value="RNase_R"/>
    <property type="match status" value="1"/>
</dbReference>
<dbReference type="InterPro" id="IPR004476">
    <property type="entry name" value="RNase_II/RNase_R"/>
</dbReference>
<dbReference type="InterPro" id="IPR001900">
    <property type="entry name" value="RNase_II/R"/>
</dbReference>
<dbReference type="CDD" id="cd04471">
    <property type="entry name" value="S1_RNase_R"/>
    <property type="match status" value="1"/>
</dbReference>
<dbReference type="Proteomes" id="UP000824175">
    <property type="component" value="Unassembled WGS sequence"/>
</dbReference>
<evidence type="ECO:0000256" key="9">
    <source>
        <dbReference type="SAM" id="MobiDB-lite"/>
    </source>
</evidence>
<dbReference type="EMBL" id="DVMJ01000052">
    <property type="protein sequence ID" value="HIU13627.1"/>
    <property type="molecule type" value="Genomic_DNA"/>
</dbReference>
<comment type="similarity">
    <text evidence="8">Belongs to the RNR ribonuclease family. RNase R subfamily.</text>
</comment>
<protein>
    <recommendedName>
        <fullName evidence="8">Ribonuclease R</fullName>
        <shortName evidence="8">RNase R</shortName>
        <ecNumber evidence="8">3.1.13.1</ecNumber>
    </recommendedName>
</protein>
<dbReference type="AlphaFoldDB" id="A0A9D1HPN7"/>
<dbReference type="InterPro" id="IPR012340">
    <property type="entry name" value="NA-bd_OB-fold"/>
</dbReference>
<evidence type="ECO:0000256" key="2">
    <source>
        <dbReference type="ARBA" id="ARBA00004496"/>
    </source>
</evidence>
<dbReference type="SMART" id="SM00357">
    <property type="entry name" value="CSP"/>
    <property type="match status" value="1"/>
</dbReference>
<dbReference type="EC" id="3.1.13.1" evidence="8"/>
<evidence type="ECO:0000256" key="5">
    <source>
        <dbReference type="ARBA" id="ARBA00022801"/>
    </source>
</evidence>
<dbReference type="PROSITE" id="PS50126">
    <property type="entry name" value="S1"/>
    <property type="match status" value="1"/>
</dbReference>
<proteinExistence type="inferred from homology"/>
<feature type="compositionally biased region" description="Basic and acidic residues" evidence="9">
    <location>
        <begin position="712"/>
        <end position="725"/>
    </location>
</feature>
<reference evidence="11" key="1">
    <citation type="submission" date="2020-10" db="EMBL/GenBank/DDBJ databases">
        <authorList>
            <person name="Gilroy R."/>
        </authorList>
    </citation>
    <scope>NUCLEOTIDE SEQUENCE</scope>
    <source>
        <strain evidence="11">CHK195-11698</strain>
    </source>
</reference>
<dbReference type="InterPro" id="IPR050180">
    <property type="entry name" value="RNR_Ribonuclease"/>
</dbReference>
<keyword evidence="7 8" id="KW-0694">RNA-binding</keyword>
<dbReference type="Pfam" id="PF17876">
    <property type="entry name" value="CSD2"/>
    <property type="match status" value="1"/>
</dbReference>
<keyword evidence="3 8" id="KW-0963">Cytoplasm</keyword>
<dbReference type="PANTHER" id="PTHR23355">
    <property type="entry name" value="RIBONUCLEASE"/>
    <property type="match status" value="1"/>
</dbReference>
<comment type="subcellular location">
    <subcellularLocation>
        <location evidence="2 8">Cytoplasm</location>
    </subcellularLocation>
</comment>
<dbReference type="GO" id="GO:0008859">
    <property type="term" value="F:exoribonuclease II activity"/>
    <property type="evidence" value="ECO:0007669"/>
    <property type="project" value="UniProtKB-UniRule"/>
</dbReference>
<keyword evidence="4 8" id="KW-0540">Nuclease</keyword>
<comment type="function">
    <text evidence="8">3'-5' exoribonuclease that releases 5'-nucleoside monophosphates and is involved in maturation of structured RNAs.</text>
</comment>
<feature type="domain" description="S1 motif" evidence="10">
    <location>
        <begin position="615"/>
        <end position="695"/>
    </location>
</feature>
<dbReference type="Pfam" id="PF08206">
    <property type="entry name" value="OB_RNB"/>
    <property type="match status" value="1"/>
</dbReference>
<dbReference type="InterPro" id="IPR011805">
    <property type="entry name" value="RNase_R"/>
</dbReference>
<dbReference type="InterPro" id="IPR013223">
    <property type="entry name" value="RNase_B_OB_dom"/>
</dbReference>
<gene>
    <name evidence="8 11" type="primary">rnr</name>
    <name evidence="11" type="ORF">IAD15_06110</name>
</gene>
<dbReference type="PROSITE" id="PS01175">
    <property type="entry name" value="RIBONUCLEASE_II"/>
    <property type="match status" value="1"/>
</dbReference>
<evidence type="ECO:0000256" key="4">
    <source>
        <dbReference type="ARBA" id="ARBA00022722"/>
    </source>
</evidence>
<reference evidence="11" key="2">
    <citation type="journal article" date="2021" name="PeerJ">
        <title>Extensive microbial diversity within the chicken gut microbiome revealed by metagenomics and culture.</title>
        <authorList>
            <person name="Gilroy R."/>
            <person name="Ravi A."/>
            <person name="Getino M."/>
            <person name="Pursley I."/>
            <person name="Horton D.L."/>
            <person name="Alikhan N.F."/>
            <person name="Baker D."/>
            <person name="Gharbi K."/>
            <person name="Hall N."/>
            <person name="Watson M."/>
            <person name="Adriaenssens E.M."/>
            <person name="Foster-Nyarko E."/>
            <person name="Jarju S."/>
            <person name="Secka A."/>
            <person name="Antonio M."/>
            <person name="Oren A."/>
            <person name="Chaudhuri R.R."/>
            <person name="La Ragione R."/>
            <person name="Hildebrand F."/>
            <person name="Pallen M.J."/>
        </authorList>
    </citation>
    <scope>NUCLEOTIDE SEQUENCE</scope>
    <source>
        <strain evidence="11">CHK195-11698</strain>
    </source>
</reference>
<evidence type="ECO:0000259" key="10">
    <source>
        <dbReference type="PROSITE" id="PS50126"/>
    </source>
</evidence>
<dbReference type="SMART" id="SM00316">
    <property type="entry name" value="S1"/>
    <property type="match status" value="1"/>
</dbReference>
<dbReference type="SUPFAM" id="SSF50249">
    <property type="entry name" value="Nucleic acid-binding proteins"/>
    <property type="match status" value="4"/>
</dbReference>
<feature type="region of interest" description="Disordered" evidence="9">
    <location>
        <begin position="699"/>
        <end position="747"/>
    </location>
</feature>
<dbReference type="NCBIfam" id="TIGR00358">
    <property type="entry name" value="3_prime_RNase"/>
    <property type="match status" value="1"/>
</dbReference>
<dbReference type="Pfam" id="PF00575">
    <property type="entry name" value="S1"/>
    <property type="match status" value="1"/>
</dbReference>
<evidence type="ECO:0000256" key="6">
    <source>
        <dbReference type="ARBA" id="ARBA00022839"/>
    </source>
</evidence>
<evidence type="ECO:0000313" key="12">
    <source>
        <dbReference type="Proteomes" id="UP000824175"/>
    </source>
</evidence>
<dbReference type="InterPro" id="IPR040476">
    <property type="entry name" value="CSD2"/>
</dbReference>
<feature type="compositionally biased region" description="Basic residues" evidence="9">
    <location>
        <begin position="699"/>
        <end position="710"/>
    </location>
</feature>
<dbReference type="GO" id="GO:0006402">
    <property type="term" value="P:mRNA catabolic process"/>
    <property type="evidence" value="ECO:0007669"/>
    <property type="project" value="TreeGrafter"/>
</dbReference>
<dbReference type="Gene3D" id="2.40.50.140">
    <property type="entry name" value="Nucleic acid-binding proteins"/>
    <property type="match status" value="2"/>
</dbReference>
<dbReference type="NCBIfam" id="TIGR02063">
    <property type="entry name" value="RNase_R"/>
    <property type="match status" value="1"/>
</dbReference>
<dbReference type="SMART" id="SM00955">
    <property type="entry name" value="RNB"/>
    <property type="match status" value="1"/>
</dbReference>